<dbReference type="AlphaFoldDB" id="A0A8T0W183"/>
<evidence type="ECO:0000313" key="2">
    <source>
        <dbReference type="EMBL" id="KAG2640457.1"/>
    </source>
</evidence>
<name>A0A8T0W183_PANVG</name>
<protein>
    <recommendedName>
        <fullName evidence="1">F-box domain-containing protein</fullName>
    </recommendedName>
</protein>
<dbReference type="PANTHER" id="PTHR35546">
    <property type="entry name" value="F-BOX PROTEIN INTERACTION DOMAIN PROTEIN-RELATED"/>
    <property type="match status" value="1"/>
</dbReference>
<organism evidence="2 3">
    <name type="scientific">Panicum virgatum</name>
    <name type="common">Blackwell switchgrass</name>
    <dbReference type="NCBI Taxonomy" id="38727"/>
    <lineage>
        <taxon>Eukaryota</taxon>
        <taxon>Viridiplantae</taxon>
        <taxon>Streptophyta</taxon>
        <taxon>Embryophyta</taxon>
        <taxon>Tracheophyta</taxon>
        <taxon>Spermatophyta</taxon>
        <taxon>Magnoliopsida</taxon>
        <taxon>Liliopsida</taxon>
        <taxon>Poales</taxon>
        <taxon>Poaceae</taxon>
        <taxon>PACMAD clade</taxon>
        <taxon>Panicoideae</taxon>
        <taxon>Panicodae</taxon>
        <taxon>Paniceae</taxon>
        <taxon>Panicinae</taxon>
        <taxon>Panicum</taxon>
        <taxon>Panicum sect. Hiantes</taxon>
    </lineage>
</organism>
<dbReference type="SUPFAM" id="SSF81383">
    <property type="entry name" value="F-box domain"/>
    <property type="match status" value="1"/>
</dbReference>
<evidence type="ECO:0000259" key="1">
    <source>
        <dbReference type="Pfam" id="PF00646"/>
    </source>
</evidence>
<dbReference type="InterPro" id="IPR036047">
    <property type="entry name" value="F-box-like_dom_sf"/>
</dbReference>
<dbReference type="Pfam" id="PF00646">
    <property type="entry name" value="F-box"/>
    <property type="match status" value="1"/>
</dbReference>
<feature type="domain" description="F-box" evidence="1">
    <location>
        <begin position="20"/>
        <end position="53"/>
    </location>
</feature>
<reference evidence="2" key="1">
    <citation type="submission" date="2020-05" db="EMBL/GenBank/DDBJ databases">
        <title>WGS assembly of Panicum virgatum.</title>
        <authorList>
            <person name="Lovell J.T."/>
            <person name="Jenkins J."/>
            <person name="Shu S."/>
            <person name="Juenger T.E."/>
            <person name="Schmutz J."/>
        </authorList>
    </citation>
    <scope>NUCLEOTIDE SEQUENCE</scope>
    <source>
        <strain evidence="2">AP13</strain>
    </source>
</reference>
<dbReference type="EMBL" id="CM029039">
    <property type="protein sequence ID" value="KAG2640457.1"/>
    <property type="molecule type" value="Genomic_DNA"/>
</dbReference>
<keyword evidence="3" id="KW-1185">Reference proteome</keyword>
<dbReference type="InterPro" id="IPR001810">
    <property type="entry name" value="F-box_dom"/>
</dbReference>
<sequence>MDLPKTKKSEAALAVACPSDDALVEVLSRLRAKPLFRFKCVSKDWCGLIADRLRCRKFPQTLEGFFTGGRDENYGDFIDLSGRPVPVVDPSFSFLTESPEIEKLVLLDSCNGFVLFGHMRVSDTYDSLGYIVCNPATEQWVPVPSSGWTPWEGSEDEEYIDDVPDTYLIFDPAASPHFQLVQLYLLDRHTLEEVHIFSSVTWAWRRHEGIHDQAWVGSSAMVSPIWPCRFNGMLHMGIFDGMAGEGEHDQYMIVAVDGEGKPSMTMNWPENGDCCLVFVGQSQGRLHYCMTGDIDDSHMITELSIWVLEDYHTKERVLKHSVSILQLFGKMSCRYDSYEVVTIHPDRNLVYFIEHGDQKLISYDMDNKEVCDVCTLRRGDGCITPYVPYFSDLLVLENRHRMSESSTARQNLLQV</sequence>
<gene>
    <name evidence="2" type="ORF">PVAP13_2KG099200</name>
</gene>
<accession>A0A8T0W183</accession>
<evidence type="ECO:0000313" key="3">
    <source>
        <dbReference type="Proteomes" id="UP000823388"/>
    </source>
</evidence>
<comment type="caution">
    <text evidence="2">The sequence shown here is derived from an EMBL/GenBank/DDBJ whole genome shotgun (WGS) entry which is preliminary data.</text>
</comment>
<dbReference type="InterPro" id="IPR055290">
    <property type="entry name" value="At3g26010-like"/>
</dbReference>
<proteinExistence type="predicted"/>
<dbReference type="OrthoDB" id="605328at2759"/>
<dbReference type="Proteomes" id="UP000823388">
    <property type="component" value="Chromosome 2K"/>
</dbReference>
<dbReference type="PANTHER" id="PTHR35546:SF104">
    <property type="entry name" value="F-BOX DOMAIN-CONTAINING PROTEIN"/>
    <property type="match status" value="1"/>
</dbReference>